<dbReference type="STRING" id="234267.Acid_7792"/>
<dbReference type="eggNOG" id="COG1724">
    <property type="taxonomic scope" value="Bacteria"/>
</dbReference>
<accession>Q01NT0</accession>
<dbReference type="InterPro" id="IPR038570">
    <property type="entry name" value="HicA_sf"/>
</dbReference>
<evidence type="ECO:0000313" key="1">
    <source>
        <dbReference type="EMBL" id="ABJ88690.1"/>
    </source>
</evidence>
<dbReference type="OrthoDB" id="121656at2"/>
<dbReference type="HOGENOM" id="CLU_164851_6_2_0"/>
<name>Q01NT0_SOLUE</name>
<proteinExistence type="predicted"/>
<gene>
    <name evidence="1" type="ordered locus">Acid_7792</name>
</gene>
<evidence type="ECO:0008006" key="2">
    <source>
        <dbReference type="Google" id="ProtNLM"/>
    </source>
</evidence>
<dbReference type="EMBL" id="CP000473">
    <property type="protein sequence ID" value="ABJ88690.1"/>
    <property type="molecule type" value="Genomic_DNA"/>
</dbReference>
<dbReference type="Gene3D" id="3.30.920.30">
    <property type="entry name" value="Hypothetical protein"/>
    <property type="match status" value="1"/>
</dbReference>
<dbReference type="AlphaFoldDB" id="Q01NT0"/>
<organism evidence="1">
    <name type="scientific">Solibacter usitatus (strain Ellin6076)</name>
    <dbReference type="NCBI Taxonomy" id="234267"/>
    <lineage>
        <taxon>Bacteria</taxon>
        <taxon>Pseudomonadati</taxon>
        <taxon>Acidobacteriota</taxon>
        <taxon>Terriglobia</taxon>
        <taxon>Bryobacterales</taxon>
        <taxon>Solibacteraceae</taxon>
        <taxon>Candidatus Solibacter</taxon>
    </lineage>
</organism>
<reference evidence="1" key="1">
    <citation type="submission" date="2006-10" db="EMBL/GenBank/DDBJ databases">
        <title>Complete sequence of Solibacter usitatus Ellin6076.</title>
        <authorList>
            <consortium name="US DOE Joint Genome Institute"/>
            <person name="Copeland A."/>
            <person name="Lucas S."/>
            <person name="Lapidus A."/>
            <person name="Barry K."/>
            <person name="Detter J.C."/>
            <person name="Glavina del Rio T."/>
            <person name="Hammon N."/>
            <person name="Israni S."/>
            <person name="Dalin E."/>
            <person name="Tice H."/>
            <person name="Pitluck S."/>
            <person name="Thompson L.S."/>
            <person name="Brettin T."/>
            <person name="Bruce D."/>
            <person name="Han C."/>
            <person name="Tapia R."/>
            <person name="Gilna P."/>
            <person name="Schmutz J."/>
            <person name="Larimer F."/>
            <person name="Land M."/>
            <person name="Hauser L."/>
            <person name="Kyrpides N."/>
            <person name="Mikhailova N."/>
            <person name="Janssen P.H."/>
            <person name="Kuske C.R."/>
            <person name="Richardson P."/>
        </authorList>
    </citation>
    <scope>NUCLEOTIDE SEQUENCE</scope>
    <source>
        <strain evidence="1">Ellin6076</strain>
    </source>
</reference>
<protein>
    <recommendedName>
        <fullName evidence="2">YcfA family protein</fullName>
    </recommendedName>
</protein>
<dbReference type="InParanoid" id="Q01NT0"/>
<sequence length="79" mass="8903">MKVPRDMAGTHLADILCRPWHYARVHQVGSHIILETSEPAHQRLVIPEHNPFRLGTLISILRAVARHKGVTRDAIIATL</sequence>
<dbReference type="KEGG" id="sus:Acid_7792"/>